<dbReference type="InterPro" id="IPR050712">
    <property type="entry name" value="NAD(P)H-dep_reductase"/>
</dbReference>
<organism evidence="2 3">
    <name type="scientific">Methylocystis bryophila</name>
    <dbReference type="NCBI Taxonomy" id="655015"/>
    <lineage>
        <taxon>Bacteria</taxon>
        <taxon>Pseudomonadati</taxon>
        <taxon>Pseudomonadota</taxon>
        <taxon>Alphaproteobacteria</taxon>
        <taxon>Hyphomicrobiales</taxon>
        <taxon>Methylocystaceae</taxon>
        <taxon>Methylocystis</taxon>
    </lineage>
</organism>
<dbReference type="GO" id="GO:0005829">
    <property type="term" value="C:cytosol"/>
    <property type="evidence" value="ECO:0007669"/>
    <property type="project" value="TreeGrafter"/>
</dbReference>
<dbReference type="STRING" id="655015.B1812_09410"/>
<dbReference type="InterPro" id="IPR029039">
    <property type="entry name" value="Flavoprotein-like_sf"/>
</dbReference>
<keyword evidence="3" id="KW-1185">Reference proteome</keyword>
<sequence>MDDGLSRETTARPRLVLISGSLRGGSVNSAVISTAAALAPSEVGTLIYRRMADLPHFNPDDDREPLPEPVSDLRRTLNDACAVLVSTPEYAGSLPGSFKNLLDWTVGGASLYERPVGWINPSALGGSEDTYRALRIVLERAGAEIVAGACKDIPTPRDAIGADGLISCAEIRAEIQSVVAALAERVLAKR</sequence>
<dbReference type="SUPFAM" id="SSF52218">
    <property type="entry name" value="Flavoproteins"/>
    <property type="match status" value="1"/>
</dbReference>
<dbReference type="OrthoDB" id="9812295at2"/>
<dbReference type="EMBL" id="CP019948">
    <property type="protein sequence ID" value="ARN81264.1"/>
    <property type="molecule type" value="Genomic_DNA"/>
</dbReference>
<dbReference type="PANTHER" id="PTHR30543">
    <property type="entry name" value="CHROMATE REDUCTASE"/>
    <property type="match status" value="1"/>
</dbReference>
<dbReference type="KEGG" id="mbry:B1812_09410"/>
<evidence type="ECO:0000313" key="2">
    <source>
        <dbReference type="EMBL" id="ARN81264.1"/>
    </source>
</evidence>
<dbReference type="InterPro" id="IPR005025">
    <property type="entry name" value="FMN_Rdtase-like_dom"/>
</dbReference>
<gene>
    <name evidence="2" type="ORF">B1812_09410</name>
</gene>
<dbReference type="Gene3D" id="3.40.50.360">
    <property type="match status" value="1"/>
</dbReference>
<dbReference type="PANTHER" id="PTHR30543:SF21">
    <property type="entry name" value="NAD(P)H-DEPENDENT FMN REDUCTASE LOT6"/>
    <property type="match status" value="1"/>
</dbReference>
<proteinExistence type="predicted"/>
<dbReference type="Pfam" id="PF03358">
    <property type="entry name" value="FMN_red"/>
    <property type="match status" value="1"/>
</dbReference>
<dbReference type="GO" id="GO:0010181">
    <property type="term" value="F:FMN binding"/>
    <property type="evidence" value="ECO:0007669"/>
    <property type="project" value="TreeGrafter"/>
</dbReference>
<protein>
    <submittedName>
        <fullName evidence="2">NADPH-dependent FMN reductase</fullName>
    </submittedName>
</protein>
<name>A0A1W6MUJ9_9HYPH</name>
<evidence type="ECO:0000313" key="3">
    <source>
        <dbReference type="Proteomes" id="UP000193978"/>
    </source>
</evidence>
<feature type="domain" description="NADPH-dependent FMN reductase-like" evidence="1">
    <location>
        <begin position="14"/>
        <end position="140"/>
    </location>
</feature>
<dbReference type="AlphaFoldDB" id="A0A1W6MUJ9"/>
<dbReference type="GO" id="GO:0016491">
    <property type="term" value="F:oxidoreductase activity"/>
    <property type="evidence" value="ECO:0007669"/>
    <property type="project" value="InterPro"/>
</dbReference>
<accession>A0A1W6MUJ9</accession>
<evidence type="ECO:0000259" key="1">
    <source>
        <dbReference type="Pfam" id="PF03358"/>
    </source>
</evidence>
<reference evidence="2 3" key="1">
    <citation type="submission" date="2017-02" db="EMBL/GenBank/DDBJ databases">
        <authorList>
            <person name="Peterson S.W."/>
        </authorList>
    </citation>
    <scope>NUCLEOTIDE SEQUENCE [LARGE SCALE GENOMIC DNA]</scope>
    <source>
        <strain evidence="2 3">S285</strain>
    </source>
</reference>
<dbReference type="Proteomes" id="UP000193978">
    <property type="component" value="Chromosome"/>
</dbReference>